<accession>A0A1I7SXD2</accession>
<reference evidence="2" key="1">
    <citation type="submission" date="2016-11" db="UniProtKB">
        <authorList>
            <consortium name="WormBaseParasite"/>
        </authorList>
    </citation>
    <scope>IDENTIFICATION</scope>
</reference>
<dbReference type="Proteomes" id="UP000095282">
    <property type="component" value="Unplaced"/>
</dbReference>
<evidence type="ECO:0000313" key="1">
    <source>
        <dbReference type="Proteomes" id="UP000095282"/>
    </source>
</evidence>
<keyword evidence="1" id="KW-1185">Reference proteome</keyword>
<proteinExistence type="predicted"/>
<evidence type="ECO:0000313" key="2">
    <source>
        <dbReference type="WBParaSite" id="Csp11.Scaffold10.g50.t1"/>
    </source>
</evidence>
<protein>
    <submittedName>
        <fullName evidence="2">Transposase</fullName>
    </submittedName>
</protein>
<organism evidence="1 2">
    <name type="scientific">Caenorhabditis tropicalis</name>
    <dbReference type="NCBI Taxonomy" id="1561998"/>
    <lineage>
        <taxon>Eukaryota</taxon>
        <taxon>Metazoa</taxon>
        <taxon>Ecdysozoa</taxon>
        <taxon>Nematoda</taxon>
        <taxon>Chromadorea</taxon>
        <taxon>Rhabditida</taxon>
        <taxon>Rhabditina</taxon>
        <taxon>Rhabditomorpha</taxon>
        <taxon>Rhabditoidea</taxon>
        <taxon>Rhabditidae</taxon>
        <taxon>Peloderinae</taxon>
        <taxon>Caenorhabditis</taxon>
    </lineage>
</organism>
<dbReference type="AlphaFoldDB" id="A0A1I7SXD2"/>
<sequence length="77" mass="9180">MISDLNIRKDNLRNKTRKLANYEGIVSIDERINKSEKYIFQKENRHYLSSILNFEISMTILEQFINAMTRCCLSLCF</sequence>
<name>A0A1I7SXD2_9PELO</name>
<dbReference type="WBParaSite" id="Csp11.Scaffold10.g50.t1">
    <property type="protein sequence ID" value="Csp11.Scaffold10.g50.t1"/>
    <property type="gene ID" value="Csp11.Scaffold10.g50"/>
</dbReference>